<keyword evidence="2" id="KW-1185">Reference proteome</keyword>
<name>A0ACC6QKT7_9ACTN</name>
<organism evidence="1 2">
    <name type="scientific">Streptomyces pratisoli</name>
    <dbReference type="NCBI Taxonomy" id="3139917"/>
    <lineage>
        <taxon>Bacteria</taxon>
        <taxon>Bacillati</taxon>
        <taxon>Actinomycetota</taxon>
        <taxon>Actinomycetes</taxon>
        <taxon>Kitasatosporales</taxon>
        <taxon>Streptomycetaceae</taxon>
        <taxon>Streptomyces</taxon>
    </lineage>
</organism>
<sequence>MGARFAVTGGRRGWTRTILTAVGVGLGVCLLLTAASVPHLLESRDDRVEGRYVIPVMHGEAKPSERSFLFVETETLYRGDTIRGTVLRPDGGRAPVPPGLAKLPGPGEMAVSPALADLLASPEGALLKDRLPYRITATIGDQGLVGPSELFYYAGSASLQAASSERSDGFGSPMGSDPMNAVLLLVIVMACVVLLLPVAVFIATATRFGSEQRDRRLAALRLVGSDRAMTRRIAAGESLCESLFGLVAGLGIFMLVRQLAGSVTVWGVNLFPSDLMPNPGLAALIAVVVPACAIAVTLFTLRGVSIEPLGVVRNTAPRRRRLWWRVLLPVAGLALLLPLAGQIDMNDSDIASYQIVGGSLLLLLGITALLPWLVEAVVGRLRGGPVSWQLAVRRLQLSSGTASRAVSGIMVAAAGGIALQMLFTSMQSDFMKPTGMDTARAQLFTSVPGADGTTSREIIEKYAATKGVTGVIGTIEAYAERPGPRRSGESYIPTAGITVGDCPSLRELAKLPSCKDGDVFIASKHGKLRPPDEDPAQPGAQVDLHTRYGAVKETEPELWRIPATAEAVDTRTHPMGRMDITGILATPSTIDVSKLQDATTTAMIRLDPKVPDAAEHARNTAAAINPVTDVRTMQNFERDSRYSSVRTGLFVGAAVTMLVVAASMFVSTVEQLRERRRLLSVLVAFGTPRATLSWSVLWQTAVPIVMGLALAITTGIGLGLALLRMIDKQVTDWWAFLPVTGVGAGLILLVTALSLPPLWRMTRPDGLRTE</sequence>
<reference evidence="1" key="1">
    <citation type="submission" date="2024-03" db="EMBL/GenBank/DDBJ databases">
        <title>Novel Streptomyces species of biotechnological and ecological value are a feature of Machair soil.</title>
        <authorList>
            <person name="Prole J.R."/>
            <person name="Goodfellow M."/>
            <person name="Allenby N."/>
            <person name="Ward A.C."/>
        </authorList>
    </citation>
    <scope>NUCLEOTIDE SEQUENCE</scope>
    <source>
        <strain evidence="1">MS1.AVA.4</strain>
    </source>
</reference>
<comment type="caution">
    <text evidence="1">The sequence shown here is derived from an EMBL/GenBank/DDBJ whole genome shotgun (WGS) entry which is preliminary data.</text>
</comment>
<dbReference type="EMBL" id="JBBKAI010000002">
    <property type="protein sequence ID" value="MEJ8658989.1"/>
    <property type="molecule type" value="Genomic_DNA"/>
</dbReference>
<proteinExistence type="predicted"/>
<protein>
    <submittedName>
        <fullName evidence="1">FtsX-like permease family protein</fullName>
    </submittedName>
</protein>
<gene>
    <name evidence="1" type="ORF">WKI58_21135</name>
</gene>
<evidence type="ECO:0000313" key="1">
    <source>
        <dbReference type="EMBL" id="MEJ8658989.1"/>
    </source>
</evidence>
<evidence type="ECO:0000313" key="2">
    <source>
        <dbReference type="Proteomes" id="UP001375539"/>
    </source>
</evidence>
<accession>A0ACC6QKT7</accession>
<dbReference type="Proteomes" id="UP001375539">
    <property type="component" value="Unassembled WGS sequence"/>
</dbReference>